<gene>
    <name evidence="2" type="ORF">BDV96DRAFT_605419</name>
</gene>
<dbReference type="EMBL" id="ML977346">
    <property type="protein sequence ID" value="KAF2108658.1"/>
    <property type="molecule type" value="Genomic_DNA"/>
</dbReference>
<organism evidence="2 3">
    <name type="scientific">Lophiotrema nucula</name>
    <dbReference type="NCBI Taxonomy" id="690887"/>
    <lineage>
        <taxon>Eukaryota</taxon>
        <taxon>Fungi</taxon>
        <taxon>Dikarya</taxon>
        <taxon>Ascomycota</taxon>
        <taxon>Pezizomycotina</taxon>
        <taxon>Dothideomycetes</taxon>
        <taxon>Pleosporomycetidae</taxon>
        <taxon>Pleosporales</taxon>
        <taxon>Lophiotremataceae</taxon>
        <taxon>Lophiotrema</taxon>
    </lineage>
</organism>
<reference evidence="2" key="1">
    <citation type="journal article" date="2020" name="Stud. Mycol.">
        <title>101 Dothideomycetes genomes: a test case for predicting lifestyles and emergence of pathogens.</title>
        <authorList>
            <person name="Haridas S."/>
            <person name="Albert R."/>
            <person name="Binder M."/>
            <person name="Bloem J."/>
            <person name="Labutti K."/>
            <person name="Salamov A."/>
            <person name="Andreopoulos B."/>
            <person name="Baker S."/>
            <person name="Barry K."/>
            <person name="Bills G."/>
            <person name="Bluhm B."/>
            <person name="Cannon C."/>
            <person name="Castanera R."/>
            <person name="Culley D."/>
            <person name="Daum C."/>
            <person name="Ezra D."/>
            <person name="Gonzalez J."/>
            <person name="Henrissat B."/>
            <person name="Kuo A."/>
            <person name="Liang C."/>
            <person name="Lipzen A."/>
            <person name="Lutzoni F."/>
            <person name="Magnuson J."/>
            <person name="Mondo S."/>
            <person name="Nolan M."/>
            <person name="Ohm R."/>
            <person name="Pangilinan J."/>
            <person name="Park H.-J."/>
            <person name="Ramirez L."/>
            <person name="Alfaro M."/>
            <person name="Sun H."/>
            <person name="Tritt A."/>
            <person name="Yoshinaga Y."/>
            <person name="Zwiers L.-H."/>
            <person name="Turgeon B."/>
            <person name="Goodwin S."/>
            <person name="Spatafora J."/>
            <person name="Crous P."/>
            <person name="Grigoriev I."/>
        </authorList>
    </citation>
    <scope>NUCLEOTIDE SEQUENCE</scope>
    <source>
        <strain evidence="2">CBS 627.86</strain>
    </source>
</reference>
<dbReference type="AlphaFoldDB" id="A0A6A5YRG1"/>
<feature type="region of interest" description="Disordered" evidence="1">
    <location>
        <begin position="102"/>
        <end position="157"/>
    </location>
</feature>
<evidence type="ECO:0000313" key="2">
    <source>
        <dbReference type="EMBL" id="KAF2108658.1"/>
    </source>
</evidence>
<dbReference type="OrthoDB" id="3798845at2759"/>
<keyword evidence="3" id="KW-1185">Reference proteome</keyword>
<proteinExistence type="predicted"/>
<dbReference type="Proteomes" id="UP000799770">
    <property type="component" value="Unassembled WGS sequence"/>
</dbReference>
<sequence>MSSSNQPQRGRGGPPSGYGRAPGPGQPFIPTTVALRASPAGTRQFLITDVQTGVGGHTFLGTLQDARTWFAHGYHVLDPNSRQPVDIGPVPVPSFASGQDAFARQEEGVEAARRANVEEERKKAAERRGGSGHGQNGMNGGMNGSSGGQNGSNGAAA</sequence>
<feature type="compositionally biased region" description="Gly residues" evidence="1">
    <location>
        <begin position="10"/>
        <end position="22"/>
    </location>
</feature>
<evidence type="ECO:0000313" key="3">
    <source>
        <dbReference type="Proteomes" id="UP000799770"/>
    </source>
</evidence>
<feature type="region of interest" description="Disordered" evidence="1">
    <location>
        <begin position="1"/>
        <end position="29"/>
    </location>
</feature>
<feature type="compositionally biased region" description="Basic and acidic residues" evidence="1">
    <location>
        <begin position="103"/>
        <end position="129"/>
    </location>
</feature>
<evidence type="ECO:0000256" key="1">
    <source>
        <dbReference type="SAM" id="MobiDB-lite"/>
    </source>
</evidence>
<accession>A0A6A5YRG1</accession>
<name>A0A6A5YRG1_9PLEO</name>
<protein>
    <submittedName>
        <fullName evidence="2">Uncharacterized protein</fullName>
    </submittedName>
</protein>
<feature type="compositionally biased region" description="Gly residues" evidence="1">
    <location>
        <begin position="131"/>
        <end position="151"/>
    </location>
</feature>